<accession>A0A5C5Q0M1</accession>
<gene>
    <name evidence="2" type="ORF">FJD37_06785</name>
</gene>
<keyword evidence="1" id="KW-1133">Transmembrane helix</keyword>
<keyword evidence="1" id="KW-0472">Membrane</keyword>
<organism evidence="2 3">
    <name type="scientific">Pseudomonas saxonica</name>
    <dbReference type="NCBI Taxonomy" id="2600598"/>
    <lineage>
        <taxon>Bacteria</taxon>
        <taxon>Pseudomonadati</taxon>
        <taxon>Pseudomonadota</taxon>
        <taxon>Gammaproteobacteria</taxon>
        <taxon>Pseudomonadales</taxon>
        <taxon>Pseudomonadaceae</taxon>
        <taxon>Pseudomonas</taxon>
    </lineage>
</organism>
<evidence type="ECO:0000256" key="1">
    <source>
        <dbReference type="SAM" id="Phobius"/>
    </source>
</evidence>
<sequence>MGPLNLLIAVLGVLYLIAWYFQQTPMQKFLNSCCWSKARASDLSPISVEKQQDELNRLYGILYTPRVSFKGRDEPVGANSYVGVKFTTFIDSLTIDLPGAEPGNAHLEIAMIGNPVDSPAMWSRIKNGEGRLRAEEPMQTLGDLWIKHSRCEWIPYTQGQGLRLTGNFLKVVPGVFVSQPSKVSLRLRYRTPLTSLLGALSYVGGERGVAFTVSSSSGVVELRKDPTPELDRAPNYVLGNQEFSVLWQQGLKK</sequence>
<dbReference type="EMBL" id="VFIP01000009">
    <property type="protein sequence ID" value="TWR97817.1"/>
    <property type="molecule type" value="Genomic_DNA"/>
</dbReference>
<name>A0A5C5Q0M1_9PSED</name>
<evidence type="ECO:0000313" key="2">
    <source>
        <dbReference type="EMBL" id="TWR97817.1"/>
    </source>
</evidence>
<dbReference type="OrthoDB" id="7012985at2"/>
<keyword evidence="1" id="KW-0812">Transmembrane</keyword>
<protein>
    <submittedName>
        <fullName evidence="2">Uncharacterized protein</fullName>
    </submittedName>
</protein>
<dbReference type="Proteomes" id="UP000317901">
    <property type="component" value="Unassembled WGS sequence"/>
</dbReference>
<dbReference type="AlphaFoldDB" id="A0A5C5Q0M1"/>
<feature type="transmembrane region" description="Helical" evidence="1">
    <location>
        <begin position="6"/>
        <end position="22"/>
    </location>
</feature>
<reference evidence="2 3" key="1">
    <citation type="submission" date="2019-06" db="EMBL/GenBank/DDBJ databases">
        <title>Pseudomonas bimorpha sp. nov. isolated from bovine raw milk and skim milk concentrate.</title>
        <authorList>
            <person name="Hofmann K."/>
            <person name="Huptas C."/>
            <person name="Doll E."/>
            <person name="Scherer S."/>
            <person name="Wenning M."/>
        </authorList>
    </citation>
    <scope>NUCLEOTIDE SEQUENCE [LARGE SCALE GENOMIC DNA]</scope>
    <source>
        <strain evidence="2 3">DSM 108990</strain>
    </source>
</reference>
<evidence type="ECO:0000313" key="3">
    <source>
        <dbReference type="Proteomes" id="UP000317901"/>
    </source>
</evidence>
<comment type="caution">
    <text evidence="2">The sequence shown here is derived from an EMBL/GenBank/DDBJ whole genome shotgun (WGS) entry which is preliminary data.</text>
</comment>
<proteinExistence type="predicted"/>